<evidence type="ECO:0000313" key="2">
    <source>
        <dbReference type="EMBL" id="RXN26631.1"/>
    </source>
</evidence>
<evidence type="ECO:0000313" key="3">
    <source>
        <dbReference type="Proteomes" id="UP000290572"/>
    </source>
</evidence>
<keyword evidence="3" id="KW-1185">Reference proteome</keyword>
<sequence length="96" mass="11199">MDHSHRLTQGHRVNVCSRRPWQNKHQNLTMHAKPEEIRERPARLNVDEDEAREADLEYITKPLMKKNLISKGLPAVRTGVGRTRRVRGENIAKKAR</sequence>
<comment type="caution">
    <text evidence="2">The sequence shown here is derived from an EMBL/GenBank/DDBJ whole genome shotgun (WGS) entry which is preliminary data.</text>
</comment>
<evidence type="ECO:0000256" key="1">
    <source>
        <dbReference type="SAM" id="MobiDB-lite"/>
    </source>
</evidence>
<gene>
    <name evidence="2" type="ORF">ROHU_005685</name>
</gene>
<accession>A0A498N1J8</accession>
<dbReference type="Proteomes" id="UP000290572">
    <property type="component" value="Unassembled WGS sequence"/>
</dbReference>
<protein>
    <submittedName>
        <fullName evidence="2">Uncharacterized protein</fullName>
    </submittedName>
</protein>
<proteinExistence type="predicted"/>
<reference evidence="2 3" key="1">
    <citation type="submission" date="2018-03" db="EMBL/GenBank/DDBJ databases">
        <title>Draft genome sequence of Rohu Carp (Labeo rohita).</title>
        <authorList>
            <person name="Das P."/>
            <person name="Kushwaha B."/>
            <person name="Joshi C.G."/>
            <person name="Kumar D."/>
            <person name="Nagpure N.S."/>
            <person name="Sahoo L."/>
            <person name="Das S.P."/>
            <person name="Bit A."/>
            <person name="Patnaik S."/>
            <person name="Meher P.K."/>
            <person name="Jayasankar P."/>
            <person name="Koringa P.G."/>
            <person name="Patel N.V."/>
            <person name="Hinsu A.T."/>
            <person name="Kumar R."/>
            <person name="Pandey M."/>
            <person name="Agarwal S."/>
            <person name="Srivastava S."/>
            <person name="Singh M."/>
            <person name="Iquebal M.A."/>
            <person name="Jaiswal S."/>
            <person name="Angadi U.B."/>
            <person name="Kumar N."/>
            <person name="Raza M."/>
            <person name="Shah T.M."/>
            <person name="Rai A."/>
            <person name="Jena J.K."/>
        </authorList>
    </citation>
    <scope>NUCLEOTIDE SEQUENCE [LARGE SCALE GENOMIC DNA]</scope>
    <source>
        <strain evidence="2">DASCIFA01</strain>
        <tissue evidence="2">Testis</tissue>
    </source>
</reference>
<dbReference type="EMBL" id="QBIY01012226">
    <property type="protein sequence ID" value="RXN26631.1"/>
    <property type="molecule type" value="Genomic_DNA"/>
</dbReference>
<dbReference type="AlphaFoldDB" id="A0A498N1J8"/>
<name>A0A498N1J8_LABRO</name>
<organism evidence="2 3">
    <name type="scientific">Labeo rohita</name>
    <name type="common">Indian major carp</name>
    <name type="synonym">Cyprinus rohita</name>
    <dbReference type="NCBI Taxonomy" id="84645"/>
    <lineage>
        <taxon>Eukaryota</taxon>
        <taxon>Metazoa</taxon>
        <taxon>Chordata</taxon>
        <taxon>Craniata</taxon>
        <taxon>Vertebrata</taxon>
        <taxon>Euteleostomi</taxon>
        <taxon>Actinopterygii</taxon>
        <taxon>Neopterygii</taxon>
        <taxon>Teleostei</taxon>
        <taxon>Ostariophysi</taxon>
        <taxon>Cypriniformes</taxon>
        <taxon>Cyprinidae</taxon>
        <taxon>Labeoninae</taxon>
        <taxon>Labeonini</taxon>
        <taxon>Labeo</taxon>
    </lineage>
</organism>
<feature type="region of interest" description="Disordered" evidence="1">
    <location>
        <begin position="1"/>
        <end position="30"/>
    </location>
</feature>